<dbReference type="EMBL" id="JAMSHJ010000007">
    <property type="protein sequence ID" value="KAI5386517.1"/>
    <property type="molecule type" value="Genomic_DNA"/>
</dbReference>
<evidence type="ECO:0000256" key="1">
    <source>
        <dbReference type="SAM" id="MobiDB-lite"/>
    </source>
</evidence>
<dbReference type="AlphaFoldDB" id="A0A9D4VMP6"/>
<feature type="region of interest" description="Disordered" evidence="1">
    <location>
        <begin position="163"/>
        <end position="231"/>
    </location>
</feature>
<protein>
    <submittedName>
        <fullName evidence="2">Uncharacterized protein</fullName>
    </submittedName>
</protein>
<feature type="region of interest" description="Disordered" evidence="1">
    <location>
        <begin position="1"/>
        <end position="31"/>
    </location>
</feature>
<evidence type="ECO:0000313" key="2">
    <source>
        <dbReference type="EMBL" id="KAI5386517.1"/>
    </source>
</evidence>
<reference evidence="2 3" key="1">
    <citation type="journal article" date="2022" name="Nat. Genet.">
        <title>Improved pea reference genome and pan-genome highlight genomic features and evolutionary characteristics.</title>
        <authorList>
            <person name="Yang T."/>
            <person name="Liu R."/>
            <person name="Luo Y."/>
            <person name="Hu S."/>
            <person name="Wang D."/>
            <person name="Wang C."/>
            <person name="Pandey M.K."/>
            <person name="Ge S."/>
            <person name="Xu Q."/>
            <person name="Li N."/>
            <person name="Li G."/>
            <person name="Huang Y."/>
            <person name="Saxena R.K."/>
            <person name="Ji Y."/>
            <person name="Li M."/>
            <person name="Yan X."/>
            <person name="He Y."/>
            <person name="Liu Y."/>
            <person name="Wang X."/>
            <person name="Xiang C."/>
            <person name="Varshney R.K."/>
            <person name="Ding H."/>
            <person name="Gao S."/>
            <person name="Zong X."/>
        </authorList>
    </citation>
    <scope>NUCLEOTIDE SEQUENCE [LARGE SCALE GENOMIC DNA]</scope>
    <source>
        <strain evidence="2 3">cv. Zhongwan 6</strain>
    </source>
</reference>
<dbReference type="Proteomes" id="UP001058974">
    <property type="component" value="Chromosome 7"/>
</dbReference>
<keyword evidence="3" id="KW-1185">Reference proteome</keyword>
<dbReference type="Gramene" id="Psat07G0287900-T1">
    <property type="protein sequence ID" value="KAI5386517.1"/>
    <property type="gene ID" value="KIW84_072879"/>
</dbReference>
<dbReference type="PANTHER" id="PTHR33871">
    <property type="entry name" value="OS05G0503100 PROTEIN-RELATED"/>
    <property type="match status" value="1"/>
</dbReference>
<dbReference type="PANTHER" id="PTHR33871:SF14">
    <property type="match status" value="1"/>
</dbReference>
<organism evidence="2 3">
    <name type="scientific">Pisum sativum</name>
    <name type="common">Garden pea</name>
    <name type="synonym">Lathyrus oleraceus</name>
    <dbReference type="NCBI Taxonomy" id="3888"/>
    <lineage>
        <taxon>Eukaryota</taxon>
        <taxon>Viridiplantae</taxon>
        <taxon>Streptophyta</taxon>
        <taxon>Embryophyta</taxon>
        <taxon>Tracheophyta</taxon>
        <taxon>Spermatophyta</taxon>
        <taxon>Magnoliopsida</taxon>
        <taxon>eudicotyledons</taxon>
        <taxon>Gunneridae</taxon>
        <taxon>Pentapetalae</taxon>
        <taxon>rosids</taxon>
        <taxon>fabids</taxon>
        <taxon>Fabales</taxon>
        <taxon>Fabaceae</taxon>
        <taxon>Papilionoideae</taxon>
        <taxon>50 kb inversion clade</taxon>
        <taxon>NPAAA clade</taxon>
        <taxon>Hologalegina</taxon>
        <taxon>IRL clade</taxon>
        <taxon>Fabeae</taxon>
        <taxon>Lathyrus</taxon>
    </lineage>
</organism>
<dbReference type="OrthoDB" id="1922230at2759"/>
<gene>
    <name evidence="2" type="ORF">KIW84_072879</name>
</gene>
<feature type="compositionally biased region" description="Basic and acidic residues" evidence="1">
    <location>
        <begin position="213"/>
        <end position="231"/>
    </location>
</feature>
<dbReference type="Gramene" id="PSAT_LOCUS31700_t1">
    <property type="protein sequence ID" value="CAL5213411.1"/>
    <property type="gene ID" value="PSAT_LOCUS31700"/>
</dbReference>
<feature type="compositionally biased region" description="Low complexity" evidence="1">
    <location>
        <begin position="1"/>
        <end position="18"/>
    </location>
</feature>
<accession>A0A9D4VMP6</accession>
<feature type="compositionally biased region" description="Low complexity" evidence="1">
    <location>
        <begin position="189"/>
        <end position="199"/>
    </location>
</feature>
<sequence length="250" mass="28264">MGSCVSSYKASSSSSVPIIQPPKPSQNNETTFLVEEETVKEVLTETPKPEPPKPHRNIKAFHKFTKEEEEDTKVHEKQALFINKGYNTSEICRLRKTIPASTSEKAGKRVNGSPIKLLKNCSFPGDIDDRRDRMVHGSRKFGSVRLIPCRDQLGQKMVKEGIRRRRDPGENSCRQSRSPVTRVDTGDARSFVSRSPSVRRTNRSPVARARTTLPERGRRPTEIPAMESKRSCKNESLENPLVSLECFIFL</sequence>
<evidence type="ECO:0000313" key="3">
    <source>
        <dbReference type="Proteomes" id="UP001058974"/>
    </source>
</evidence>
<name>A0A9D4VMP6_PEA</name>
<dbReference type="Gramene" id="Psat0s2678g0120.1">
    <property type="protein sequence ID" value="Psat0s2678g0120.1.cds1"/>
    <property type="gene ID" value="Psat0s2678g0120"/>
</dbReference>
<comment type="caution">
    <text evidence="2">The sequence shown here is derived from an EMBL/GenBank/DDBJ whole genome shotgun (WGS) entry which is preliminary data.</text>
</comment>
<proteinExistence type="predicted"/>